<dbReference type="EMBL" id="JAJSOF020000003">
    <property type="protein sequence ID" value="KAJ4449855.1"/>
    <property type="molecule type" value="Genomic_DNA"/>
</dbReference>
<name>A0ABQ8TW39_PERAM</name>
<gene>
    <name evidence="1" type="ORF">ANN_01261</name>
</gene>
<protein>
    <submittedName>
        <fullName evidence="1">Uncharacterized protein</fullName>
    </submittedName>
</protein>
<organism evidence="1 2">
    <name type="scientific">Periplaneta americana</name>
    <name type="common">American cockroach</name>
    <name type="synonym">Blatta americana</name>
    <dbReference type="NCBI Taxonomy" id="6978"/>
    <lineage>
        <taxon>Eukaryota</taxon>
        <taxon>Metazoa</taxon>
        <taxon>Ecdysozoa</taxon>
        <taxon>Arthropoda</taxon>
        <taxon>Hexapoda</taxon>
        <taxon>Insecta</taxon>
        <taxon>Pterygota</taxon>
        <taxon>Neoptera</taxon>
        <taxon>Polyneoptera</taxon>
        <taxon>Dictyoptera</taxon>
        <taxon>Blattodea</taxon>
        <taxon>Blattoidea</taxon>
        <taxon>Blattidae</taxon>
        <taxon>Blattinae</taxon>
        <taxon>Periplaneta</taxon>
    </lineage>
</organism>
<keyword evidence="2" id="KW-1185">Reference proteome</keyword>
<evidence type="ECO:0000313" key="1">
    <source>
        <dbReference type="EMBL" id="KAJ4449855.1"/>
    </source>
</evidence>
<evidence type="ECO:0000313" key="2">
    <source>
        <dbReference type="Proteomes" id="UP001148838"/>
    </source>
</evidence>
<dbReference type="Proteomes" id="UP001148838">
    <property type="component" value="Unassembled WGS sequence"/>
</dbReference>
<comment type="caution">
    <text evidence="1">The sequence shown here is derived from an EMBL/GenBank/DDBJ whole genome shotgun (WGS) entry which is preliminary data.</text>
</comment>
<sequence length="194" mass="22001">MDLREVGYDDREWINFAQDRDQWRAYVMGGNEPPDSLKVTDVETLRSPRISDLTYREARSLANTLRCVALVQLSRRGSLDICFSIESPFIPIRLQVSSWQPGPGPAEVRVLENVQMLADYWSSIGLALQRIPFPNGATPMVLQLYGIPIMDESQLFAFALCWIAKQLQAEPHYNDAILGHLTVQKERHGVISNT</sequence>
<reference evidence="1 2" key="1">
    <citation type="journal article" date="2022" name="Allergy">
        <title>Genome assembly and annotation of Periplaneta americana reveal a comprehensive cockroach allergen profile.</title>
        <authorList>
            <person name="Wang L."/>
            <person name="Xiong Q."/>
            <person name="Saelim N."/>
            <person name="Wang L."/>
            <person name="Nong W."/>
            <person name="Wan A.T."/>
            <person name="Shi M."/>
            <person name="Liu X."/>
            <person name="Cao Q."/>
            <person name="Hui J.H.L."/>
            <person name="Sookrung N."/>
            <person name="Leung T.F."/>
            <person name="Tungtrongchitr A."/>
            <person name="Tsui S.K.W."/>
        </authorList>
    </citation>
    <scope>NUCLEOTIDE SEQUENCE [LARGE SCALE GENOMIC DNA]</scope>
    <source>
        <strain evidence="1">PWHHKU_190912</strain>
    </source>
</reference>
<accession>A0ABQ8TW39</accession>
<proteinExistence type="predicted"/>